<dbReference type="PROSITE" id="PS00125">
    <property type="entry name" value="SER_THR_PHOSPHATASE"/>
    <property type="match status" value="1"/>
</dbReference>
<evidence type="ECO:0000256" key="1">
    <source>
        <dbReference type="ARBA" id="ARBA00001936"/>
    </source>
</evidence>
<keyword evidence="11" id="KW-1185">Reference proteome</keyword>
<organism evidence="10 11">
    <name type="scientific">Tritrichomonas musculus</name>
    <dbReference type="NCBI Taxonomy" id="1915356"/>
    <lineage>
        <taxon>Eukaryota</taxon>
        <taxon>Metamonada</taxon>
        <taxon>Parabasalia</taxon>
        <taxon>Tritrichomonadida</taxon>
        <taxon>Tritrichomonadidae</taxon>
        <taxon>Tritrichomonas</taxon>
    </lineage>
</organism>
<protein>
    <recommendedName>
        <fullName evidence="8">Serine/threonine-protein phosphatase</fullName>
        <ecNumber evidence="8">3.1.3.16</ecNumber>
    </recommendedName>
</protein>
<keyword evidence="4" id="KW-0904">Protein phosphatase</keyword>
<evidence type="ECO:0000259" key="9">
    <source>
        <dbReference type="PROSITE" id="PS00125"/>
    </source>
</evidence>
<name>A0ABR2HW42_9EUKA</name>
<evidence type="ECO:0000256" key="5">
    <source>
        <dbReference type="ARBA" id="ARBA00023211"/>
    </source>
</evidence>
<dbReference type="Pfam" id="PF00149">
    <property type="entry name" value="Metallophos"/>
    <property type="match status" value="1"/>
</dbReference>
<comment type="similarity">
    <text evidence="8">Belongs to the PPP phosphatase family.</text>
</comment>
<dbReference type="InterPro" id="IPR029052">
    <property type="entry name" value="Metallo-depent_PP-like"/>
</dbReference>
<dbReference type="PANTHER" id="PTHR11668:SF300">
    <property type="entry name" value="SERINE_THREONINE-PROTEIN PHOSPHATASE"/>
    <property type="match status" value="1"/>
</dbReference>
<evidence type="ECO:0000256" key="2">
    <source>
        <dbReference type="ARBA" id="ARBA00022723"/>
    </source>
</evidence>
<dbReference type="PANTHER" id="PTHR11668">
    <property type="entry name" value="SERINE/THREONINE PROTEIN PHOSPHATASE"/>
    <property type="match status" value="1"/>
</dbReference>
<evidence type="ECO:0000256" key="8">
    <source>
        <dbReference type="RuleBase" id="RU004273"/>
    </source>
</evidence>
<dbReference type="PRINTS" id="PR00114">
    <property type="entry name" value="STPHPHTASE"/>
</dbReference>
<comment type="cofactor">
    <cofactor evidence="1">
        <name>Mn(2+)</name>
        <dbReference type="ChEBI" id="CHEBI:29035"/>
    </cofactor>
</comment>
<comment type="catalytic activity">
    <reaction evidence="7 8">
        <text>O-phospho-L-threonyl-[protein] + H2O = L-threonyl-[protein] + phosphate</text>
        <dbReference type="Rhea" id="RHEA:47004"/>
        <dbReference type="Rhea" id="RHEA-COMP:11060"/>
        <dbReference type="Rhea" id="RHEA-COMP:11605"/>
        <dbReference type="ChEBI" id="CHEBI:15377"/>
        <dbReference type="ChEBI" id="CHEBI:30013"/>
        <dbReference type="ChEBI" id="CHEBI:43474"/>
        <dbReference type="ChEBI" id="CHEBI:61977"/>
        <dbReference type="EC" id="3.1.3.16"/>
    </reaction>
</comment>
<dbReference type="Gene3D" id="3.60.21.10">
    <property type="match status" value="1"/>
</dbReference>
<comment type="caution">
    <text evidence="10">The sequence shown here is derived from an EMBL/GenBank/DDBJ whole genome shotgun (WGS) entry which is preliminary data.</text>
</comment>
<evidence type="ECO:0000256" key="3">
    <source>
        <dbReference type="ARBA" id="ARBA00022801"/>
    </source>
</evidence>
<sequence length="328" mass="37548">MTLTGQDEKYQIAVEDTFMIFDENRSLPSGQYLILDPNHIKLICKLAPSYLIKDKALITIKAPVYVIGDIHAQYTYLWKFLKDYEKGGKYLFLGDYVDRGTNSLECITLLLCLKMLYPKQFYLIRGNHESEVMTQTYGFHDECIQRFGEEEGEEIYQCFLKVFDNLPIAAVISSDEVKDKKIFCVHGGLAPTLKGLKQIRDLSFPIEIPEEGIDPKVAFVRDILWSDPSEEDEGYSANSQRNGAFMYGINECKKFMEANKLTSIFRAHQVVMGGYEYPFLKKYDDTSVLTIFSSPNYCDELRNSGAIVTVKRDMEISIETVSTSLFTI</sequence>
<dbReference type="Proteomes" id="UP001470230">
    <property type="component" value="Unassembled WGS sequence"/>
</dbReference>
<evidence type="ECO:0000313" key="10">
    <source>
        <dbReference type="EMBL" id="KAK8853869.1"/>
    </source>
</evidence>
<feature type="domain" description="Serine/threonine specific protein phosphatases" evidence="9">
    <location>
        <begin position="124"/>
        <end position="129"/>
    </location>
</feature>
<dbReference type="EMBL" id="JAPFFF010000021">
    <property type="protein sequence ID" value="KAK8853869.1"/>
    <property type="molecule type" value="Genomic_DNA"/>
</dbReference>
<keyword evidence="2" id="KW-0479">Metal-binding</keyword>
<dbReference type="InterPro" id="IPR004843">
    <property type="entry name" value="Calcineurin-like_PHP"/>
</dbReference>
<dbReference type="EC" id="3.1.3.16" evidence="8"/>
<dbReference type="InterPro" id="IPR006186">
    <property type="entry name" value="Ser/Thr-sp_prot-phosphatase"/>
</dbReference>
<comment type="catalytic activity">
    <reaction evidence="6">
        <text>O-phospho-L-seryl-[protein] + H2O = L-seryl-[protein] + phosphate</text>
        <dbReference type="Rhea" id="RHEA:20629"/>
        <dbReference type="Rhea" id="RHEA-COMP:9863"/>
        <dbReference type="Rhea" id="RHEA-COMP:11604"/>
        <dbReference type="ChEBI" id="CHEBI:15377"/>
        <dbReference type="ChEBI" id="CHEBI:29999"/>
        <dbReference type="ChEBI" id="CHEBI:43474"/>
        <dbReference type="ChEBI" id="CHEBI:83421"/>
        <dbReference type="EC" id="3.1.3.16"/>
    </reaction>
</comment>
<evidence type="ECO:0000256" key="4">
    <source>
        <dbReference type="ARBA" id="ARBA00022912"/>
    </source>
</evidence>
<evidence type="ECO:0000256" key="7">
    <source>
        <dbReference type="ARBA" id="ARBA00048336"/>
    </source>
</evidence>
<dbReference type="InterPro" id="IPR050341">
    <property type="entry name" value="PP1_catalytic_subunit"/>
</dbReference>
<accession>A0ABR2HW42</accession>
<reference evidence="10 11" key="1">
    <citation type="submission" date="2024-04" db="EMBL/GenBank/DDBJ databases">
        <title>Tritrichomonas musculus Genome.</title>
        <authorList>
            <person name="Alves-Ferreira E."/>
            <person name="Grigg M."/>
            <person name="Lorenzi H."/>
            <person name="Galac M."/>
        </authorList>
    </citation>
    <scope>NUCLEOTIDE SEQUENCE [LARGE SCALE GENOMIC DNA]</scope>
    <source>
        <strain evidence="10 11">EAF2021</strain>
    </source>
</reference>
<evidence type="ECO:0000313" key="11">
    <source>
        <dbReference type="Proteomes" id="UP001470230"/>
    </source>
</evidence>
<keyword evidence="3 8" id="KW-0378">Hydrolase</keyword>
<proteinExistence type="inferred from homology"/>
<evidence type="ECO:0000256" key="6">
    <source>
        <dbReference type="ARBA" id="ARBA00047761"/>
    </source>
</evidence>
<gene>
    <name evidence="10" type="ORF">M9Y10_016412</name>
</gene>
<keyword evidence="5" id="KW-0464">Manganese</keyword>
<dbReference type="SUPFAM" id="SSF56300">
    <property type="entry name" value="Metallo-dependent phosphatases"/>
    <property type="match status" value="1"/>
</dbReference>
<dbReference type="SMART" id="SM00156">
    <property type="entry name" value="PP2Ac"/>
    <property type="match status" value="1"/>
</dbReference>